<dbReference type="Proteomes" id="UP001233999">
    <property type="component" value="Unassembled WGS sequence"/>
</dbReference>
<protein>
    <submittedName>
        <fullName evidence="1">Uncharacterized protein</fullName>
    </submittedName>
</protein>
<name>A0AAD8ETF6_DIPPU</name>
<reference evidence="1" key="2">
    <citation type="submission" date="2023-05" db="EMBL/GenBank/DDBJ databases">
        <authorList>
            <person name="Fouks B."/>
        </authorList>
    </citation>
    <scope>NUCLEOTIDE SEQUENCE</scope>
    <source>
        <strain evidence="1">Stay&amp;Tobe</strain>
        <tissue evidence="1">Testes</tissue>
    </source>
</reference>
<reference evidence="1" key="1">
    <citation type="journal article" date="2023" name="IScience">
        <title>Live-bearing cockroach genome reveals convergent evolutionary mechanisms linked to viviparity in insects and beyond.</title>
        <authorList>
            <person name="Fouks B."/>
            <person name="Harrison M.C."/>
            <person name="Mikhailova A.A."/>
            <person name="Marchal E."/>
            <person name="English S."/>
            <person name="Carruthers M."/>
            <person name="Jennings E.C."/>
            <person name="Chiamaka E.L."/>
            <person name="Frigard R.A."/>
            <person name="Pippel M."/>
            <person name="Attardo G.M."/>
            <person name="Benoit J.B."/>
            <person name="Bornberg-Bauer E."/>
            <person name="Tobe S.S."/>
        </authorList>
    </citation>
    <scope>NUCLEOTIDE SEQUENCE</scope>
    <source>
        <strain evidence="1">Stay&amp;Tobe</strain>
    </source>
</reference>
<gene>
    <name evidence="1" type="ORF">L9F63_000386</name>
</gene>
<evidence type="ECO:0000313" key="2">
    <source>
        <dbReference type="Proteomes" id="UP001233999"/>
    </source>
</evidence>
<proteinExistence type="predicted"/>
<keyword evidence="2" id="KW-1185">Reference proteome</keyword>
<organism evidence="1 2">
    <name type="scientific">Diploptera punctata</name>
    <name type="common">Pacific beetle cockroach</name>
    <dbReference type="NCBI Taxonomy" id="6984"/>
    <lineage>
        <taxon>Eukaryota</taxon>
        <taxon>Metazoa</taxon>
        <taxon>Ecdysozoa</taxon>
        <taxon>Arthropoda</taxon>
        <taxon>Hexapoda</taxon>
        <taxon>Insecta</taxon>
        <taxon>Pterygota</taxon>
        <taxon>Neoptera</taxon>
        <taxon>Polyneoptera</taxon>
        <taxon>Dictyoptera</taxon>
        <taxon>Blattodea</taxon>
        <taxon>Blaberoidea</taxon>
        <taxon>Blaberidae</taxon>
        <taxon>Diplopterinae</taxon>
        <taxon>Diploptera</taxon>
    </lineage>
</organism>
<dbReference type="EMBL" id="JASPKZ010000015">
    <property type="protein sequence ID" value="KAJ9601469.1"/>
    <property type="molecule type" value="Genomic_DNA"/>
</dbReference>
<accession>A0AAD8ETF6</accession>
<sequence>MSRKKGQTIHSEAREMIKNVIKVCDEELRSGELKYLISQKNKRVAKYCGISEHSVSNIREEGIVAGEIPLCTPGKKETSG</sequence>
<comment type="caution">
    <text evidence="1">The sequence shown here is derived from an EMBL/GenBank/DDBJ whole genome shotgun (WGS) entry which is preliminary data.</text>
</comment>
<evidence type="ECO:0000313" key="1">
    <source>
        <dbReference type="EMBL" id="KAJ9601469.1"/>
    </source>
</evidence>
<dbReference type="AlphaFoldDB" id="A0AAD8ETF6"/>